<dbReference type="EMBL" id="MCIF01000002">
    <property type="protein sequence ID" value="RAQ97219.1"/>
    <property type="molecule type" value="Genomic_DNA"/>
</dbReference>
<feature type="transmembrane region" description="Helical" evidence="6">
    <location>
        <begin position="12"/>
        <end position="33"/>
    </location>
</feature>
<dbReference type="InterPro" id="IPR001750">
    <property type="entry name" value="ND/Mrp_TM"/>
</dbReference>
<keyword evidence="3 6" id="KW-0812">Transmembrane</keyword>
<protein>
    <recommendedName>
        <fullName evidence="6">NADH-quinone oxidoreductase subunit N</fullName>
        <ecNumber evidence="6">7.1.1.-</ecNumber>
    </recommendedName>
    <alternativeName>
        <fullName evidence="6">NADH dehydrogenase I subunit N</fullName>
    </alternativeName>
    <alternativeName>
        <fullName evidence="6">NDH-1 subunit N</fullName>
    </alternativeName>
</protein>
<evidence type="ECO:0000256" key="3">
    <source>
        <dbReference type="ARBA" id="ARBA00022692"/>
    </source>
</evidence>
<dbReference type="Pfam" id="PF00361">
    <property type="entry name" value="Proton_antipo_M"/>
    <property type="match status" value="1"/>
</dbReference>
<dbReference type="GO" id="GO:0008137">
    <property type="term" value="F:NADH dehydrogenase (ubiquinone) activity"/>
    <property type="evidence" value="ECO:0007669"/>
    <property type="project" value="InterPro"/>
</dbReference>
<comment type="function">
    <text evidence="6">NDH-1 shuttles electrons from NADH, via FMN and iron-sulfur (Fe-S) centers, to quinones in the respiratory chain. The immediate electron acceptor for the enzyme in this species is believed to be ubiquinone. Couples the redox reaction to proton translocation (for every two electrons transferred, four hydrogen ions are translocated across the cytoplasmic membrane), and thus conserves the redox energy in a proton gradient.</text>
</comment>
<keyword evidence="6" id="KW-0520">NAD</keyword>
<dbReference type="GO" id="GO:0005886">
    <property type="term" value="C:plasma membrane"/>
    <property type="evidence" value="ECO:0007669"/>
    <property type="project" value="UniProtKB-SubCell"/>
</dbReference>
<dbReference type="AlphaFoldDB" id="A0A328VJG9"/>
<dbReference type="RefSeq" id="WP_112431423.1">
    <property type="nucleotide sequence ID" value="NZ_MCIF01000002.1"/>
</dbReference>
<feature type="transmembrane region" description="Helical" evidence="6">
    <location>
        <begin position="206"/>
        <end position="225"/>
    </location>
</feature>
<sequence>MATGFKVADLYLLSPELSLTLLALVVIAVDLFVKRRAVTATVALVGLLVPAFFTISLILTNTGSARHAFFNMLVVDNYALFFKVVFLLIAAVMILSSYSYVSKYVRGAGEFYTLLLFSTTGMMLMASTGELISLYISLELTSFPLYVMAGLLRTDQRSAEAAVKYVLLGAMSSAILLYGLALLYGLTGTTDLLSIAGTFAKGLQDGNLLVIVADILILAGFGFKISAVPFHMWAPDIYEGAPTPATAFFSVGSKAAGFAGLLRIFFYGGLNLRDLPQLVVVVAIMAILTMTLGNVVAAVQANVKRMMAYSSIAQAGYLLVGFCASLATGRPEGNAAVLFFILVYVLTNLGAFAGIIALANATGGERIEDFRGLARREPLVSLGTALCLLSLAGIPPVAGFWSKVFLFSAAWSQGVEMNQPWLQWLVIIALLNSVVSLVYYGRIVKAMYFDAPPKEDRLSTPLGLSSSIVLATAALLVLIVVAQVVLNWALPAASMLFASAQGVLTALGH</sequence>
<comment type="similarity">
    <text evidence="6">Belongs to the complex I subunit 2 family.</text>
</comment>
<reference evidence="9 10" key="1">
    <citation type="submission" date="2016-08" db="EMBL/GenBank/DDBJ databases">
        <title>Analysis of Carbohydrate Active Enzymes in Thermogemmatispora T81 Reveals Carbohydrate Degradation Ability.</title>
        <authorList>
            <person name="Tomazini A."/>
            <person name="Lal S."/>
            <person name="Stott M."/>
            <person name="Henrissat B."/>
            <person name="Polikarpov I."/>
            <person name="Sparling R."/>
            <person name="Levin D.B."/>
        </authorList>
    </citation>
    <scope>NUCLEOTIDE SEQUENCE [LARGE SCALE GENOMIC DNA]</scope>
    <source>
        <strain evidence="9 10">T81</strain>
    </source>
</reference>
<dbReference type="InterPro" id="IPR010096">
    <property type="entry name" value="NADH-Q_OxRdtase_suN/2"/>
</dbReference>
<feature type="transmembrane region" description="Helical" evidence="6">
    <location>
        <begin position="165"/>
        <end position="186"/>
    </location>
</feature>
<evidence type="ECO:0000256" key="5">
    <source>
        <dbReference type="ARBA" id="ARBA00023136"/>
    </source>
</evidence>
<feature type="transmembrane region" description="Helical" evidence="6">
    <location>
        <begin position="421"/>
        <end position="441"/>
    </location>
</feature>
<evidence type="ECO:0000313" key="10">
    <source>
        <dbReference type="Proteomes" id="UP000248706"/>
    </source>
</evidence>
<evidence type="ECO:0000256" key="7">
    <source>
        <dbReference type="RuleBase" id="RU000320"/>
    </source>
</evidence>
<dbReference type="PANTHER" id="PTHR22773">
    <property type="entry name" value="NADH DEHYDROGENASE"/>
    <property type="match status" value="1"/>
</dbReference>
<feature type="transmembrane region" description="Helical" evidence="6">
    <location>
        <begin position="379"/>
        <end position="401"/>
    </location>
</feature>
<keyword evidence="6" id="KW-0830">Ubiquinone</keyword>
<evidence type="ECO:0000313" key="9">
    <source>
        <dbReference type="EMBL" id="RAQ97219.1"/>
    </source>
</evidence>
<keyword evidence="6" id="KW-0813">Transport</keyword>
<feature type="transmembrane region" description="Helical" evidence="6">
    <location>
        <begin position="80"/>
        <end position="101"/>
    </location>
</feature>
<dbReference type="Proteomes" id="UP000248706">
    <property type="component" value="Unassembled WGS sequence"/>
</dbReference>
<organism evidence="9 10">
    <name type="scientific">Thermogemmatispora tikiterensis</name>
    <dbReference type="NCBI Taxonomy" id="1825093"/>
    <lineage>
        <taxon>Bacteria</taxon>
        <taxon>Bacillati</taxon>
        <taxon>Chloroflexota</taxon>
        <taxon>Ktedonobacteria</taxon>
        <taxon>Thermogemmatisporales</taxon>
        <taxon>Thermogemmatisporaceae</taxon>
        <taxon>Thermogemmatispora</taxon>
    </lineage>
</organism>
<evidence type="ECO:0000256" key="2">
    <source>
        <dbReference type="ARBA" id="ARBA00022475"/>
    </source>
</evidence>
<dbReference type="OrthoDB" id="9807568at2"/>
<feature type="domain" description="NADH:quinone oxidoreductase/Mrp antiporter transmembrane" evidence="8">
    <location>
        <begin position="130"/>
        <end position="415"/>
    </location>
</feature>
<gene>
    <name evidence="6" type="primary">nuoN</name>
    <name evidence="9" type="ORF">A4R35_16895</name>
</gene>
<dbReference type="GO" id="GO:0012505">
    <property type="term" value="C:endomembrane system"/>
    <property type="evidence" value="ECO:0007669"/>
    <property type="project" value="UniProtKB-SubCell"/>
</dbReference>
<comment type="catalytic activity">
    <reaction evidence="6">
        <text>a quinone + NADH + 5 H(+)(in) = a quinol + NAD(+) + 4 H(+)(out)</text>
        <dbReference type="Rhea" id="RHEA:57888"/>
        <dbReference type="ChEBI" id="CHEBI:15378"/>
        <dbReference type="ChEBI" id="CHEBI:24646"/>
        <dbReference type="ChEBI" id="CHEBI:57540"/>
        <dbReference type="ChEBI" id="CHEBI:57945"/>
        <dbReference type="ChEBI" id="CHEBI:132124"/>
    </reaction>
</comment>
<evidence type="ECO:0000256" key="1">
    <source>
        <dbReference type="ARBA" id="ARBA00004127"/>
    </source>
</evidence>
<proteinExistence type="inferred from homology"/>
<dbReference type="EC" id="7.1.1.-" evidence="6"/>
<dbReference type="HAMAP" id="MF_00445">
    <property type="entry name" value="NDH1_NuoN_1"/>
    <property type="match status" value="1"/>
</dbReference>
<dbReference type="GO" id="GO:0048038">
    <property type="term" value="F:quinone binding"/>
    <property type="evidence" value="ECO:0007669"/>
    <property type="project" value="UniProtKB-KW"/>
</dbReference>
<dbReference type="NCBIfam" id="TIGR01770">
    <property type="entry name" value="NDH_I_N"/>
    <property type="match status" value="1"/>
</dbReference>
<name>A0A328VJG9_9CHLR</name>
<evidence type="ECO:0000256" key="6">
    <source>
        <dbReference type="HAMAP-Rule" id="MF_00445"/>
    </source>
</evidence>
<keyword evidence="6" id="KW-0874">Quinone</keyword>
<feature type="transmembrane region" description="Helical" evidence="6">
    <location>
        <begin position="246"/>
        <end position="266"/>
    </location>
</feature>
<dbReference type="GO" id="GO:0050136">
    <property type="term" value="F:NADH dehydrogenase (quinone) (non-electrogenic) activity"/>
    <property type="evidence" value="ECO:0007669"/>
    <property type="project" value="UniProtKB-UniRule"/>
</dbReference>
<keyword evidence="5 6" id="KW-0472">Membrane</keyword>
<evidence type="ECO:0000256" key="4">
    <source>
        <dbReference type="ARBA" id="ARBA00022989"/>
    </source>
</evidence>
<keyword evidence="2 6" id="KW-1003">Cell membrane</keyword>
<comment type="subcellular location">
    <subcellularLocation>
        <location evidence="6">Cell membrane</location>
        <topology evidence="6">Multi-pass membrane protein</topology>
    </subcellularLocation>
    <subcellularLocation>
        <location evidence="1">Endomembrane system</location>
        <topology evidence="1">Multi-pass membrane protein</topology>
    </subcellularLocation>
    <subcellularLocation>
        <location evidence="7">Membrane</location>
        <topology evidence="7">Multi-pass membrane protein</topology>
    </subcellularLocation>
</comment>
<feature type="transmembrane region" description="Helical" evidence="6">
    <location>
        <begin position="108"/>
        <end position="126"/>
    </location>
</feature>
<keyword evidence="6" id="KW-1278">Translocase</keyword>
<keyword evidence="4 6" id="KW-1133">Transmembrane helix</keyword>
<feature type="transmembrane region" description="Helical" evidence="6">
    <location>
        <begin position="278"/>
        <end position="299"/>
    </location>
</feature>
<feature type="transmembrane region" description="Helical" evidence="6">
    <location>
        <begin position="40"/>
        <end position="60"/>
    </location>
</feature>
<accession>A0A328VJG9</accession>
<feature type="transmembrane region" description="Helical" evidence="6">
    <location>
        <begin position="335"/>
        <end position="358"/>
    </location>
</feature>
<dbReference type="GO" id="GO:0042773">
    <property type="term" value="P:ATP synthesis coupled electron transport"/>
    <property type="evidence" value="ECO:0007669"/>
    <property type="project" value="InterPro"/>
</dbReference>
<keyword evidence="10" id="KW-1185">Reference proteome</keyword>
<feature type="transmembrane region" description="Helical" evidence="6">
    <location>
        <begin position="462"/>
        <end position="482"/>
    </location>
</feature>
<evidence type="ECO:0000259" key="8">
    <source>
        <dbReference type="Pfam" id="PF00361"/>
    </source>
</evidence>
<comment type="caution">
    <text evidence="9">The sequence shown here is derived from an EMBL/GenBank/DDBJ whole genome shotgun (WGS) entry which is preliminary data.</text>
</comment>
<comment type="subunit">
    <text evidence="6">NDH-1 is composed of 14 different subunits. Subunits NuoA, H, J, K, L, M, N constitute the membrane sector of the complex.</text>
</comment>